<dbReference type="PANTHER" id="PTHR11614">
    <property type="entry name" value="PHOSPHOLIPASE-RELATED"/>
    <property type="match status" value="1"/>
</dbReference>
<evidence type="ECO:0000313" key="3">
    <source>
        <dbReference type="EMBL" id="MSU88042.1"/>
    </source>
</evidence>
<dbReference type="EMBL" id="WIND01000001">
    <property type="protein sequence ID" value="MSU88042.1"/>
    <property type="molecule type" value="Genomic_DNA"/>
</dbReference>
<dbReference type="SUPFAM" id="SSF53474">
    <property type="entry name" value="alpha/beta-Hydrolases"/>
    <property type="match status" value="1"/>
</dbReference>
<evidence type="ECO:0000256" key="1">
    <source>
        <dbReference type="SAM" id="SignalP"/>
    </source>
</evidence>
<dbReference type="InterPro" id="IPR051044">
    <property type="entry name" value="MAG_DAG_Lipase"/>
</dbReference>
<dbReference type="Pfam" id="PF12146">
    <property type="entry name" value="Hydrolase_4"/>
    <property type="match status" value="1"/>
</dbReference>
<evidence type="ECO:0000313" key="4">
    <source>
        <dbReference type="Proteomes" id="UP000474957"/>
    </source>
</evidence>
<gene>
    <name evidence="3" type="ORF">GE300_00245</name>
</gene>
<organism evidence="3 4">
    <name type="scientific">Halovulum marinum</name>
    <dbReference type="NCBI Taxonomy" id="2662447"/>
    <lineage>
        <taxon>Bacteria</taxon>
        <taxon>Pseudomonadati</taxon>
        <taxon>Pseudomonadota</taxon>
        <taxon>Alphaproteobacteria</taxon>
        <taxon>Rhodobacterales</taxon>
        <taxon>Paracoccaceae</taxon>
        <taxon>Halovulum</taxon>
    </lineage>
</organism>
<dbReference type="GO" id="GO:0016787">
    <property type="term" value="F:hydrolase activity"/>
    <property type="evidence" value="ECO:0007669"/>
    <property type="project" value="UniProtKB-KW"/>
</dbReference>
<feature type="chain" id="PRO_5026896884" evidence="1">
    <location>
        <begin position="22"/>
        <end position="311"/>
    </location>
</feature>
<keyword evidence="4" id="KW-1185">Reference proteome</keyword>
<dbReference type="InterPro" id="IPR029058">
    <property type="entry name" value="AB_hydrolase_fold"/>
</dbReference>
<dbReference type="Proteomes" id="UP000474957">
    <property type="component" value="Unassembled WGS sequence"/>
</dbReference>
<dbReference type="PRINTS" id="PR00111">
    <property type="entry name" value="ABHYDROLASE"/>
</dbReference>
<dbReference type="Gene3D" id="3.40.50.1820">
    <property type="entry name" value="alpha/beta hydrolase"/>
    <property type="match status" value="1"/>
</dbReference>
<proteinExistence type="predicted"/>
<accession>A0A6L5YW13</accession>
<feature type="domain" description="Serine aminopeptidase S33" evidence="2">
    <location>
        <begin position="58"/>
        <end position="291"/>
    </location>
</feature>
<dbReference type="PROSITE" id="PS51257">
    <property type="entry name" value="PROKAR_LIPOPROTEIN"/>
    <property type="match status" value="1"/>
</dbReference>
<comment type="caution">
    <text evidence="3">The sequence shown here is derived from an EMBL/GenBank/DDBJ whole genome shotgun (WGS) entry which is preliminary data.</text>
</comment>
<protein>
    <submittedName>
        <fullName evidence="3">Alpha/beta fold hydrolase</fullName>
    </submittedName>
</protein>
<keyword evidence="3" id="KW-0378">Hydrolase</keyword>
<reference evidence="3 4" key="1">
    <citation type="submission" date="2019-10" db="EMBL/GenBank/DDBJ databases">
        <title>Cognatihalovulum marinum gen. nov. sp. nov., a new member of the family Rhodobacteraceae isolated from deep seawater of the Northwest Indian Ocean.</title>
        <authorList>
            <person name="Ruan C."/>
            <person name="Wang J."/>
            <person name="Zheng X."/>
            <person name="Song L."/>
            <person name="Zhu Y."/>
            <person name="Huang Y."/>
            <person name="Lu Z."/>
            <person name="Du W."/>
            <person name="Huang L."/>
            <person name="Dai X."/>
        </authorList>
    </citation>
    <scope>NUCLEOTIDE SEQUENCE [LARGE SCALE GENOMIC DNA]</scope>
    <source>
        <strain evidence="3 4">2CG4</strain>
    </source>
</reference>
<dbReference type="InterPro" id="IPR022742">
    <property type="entry name" value="Hydrolase_4"/>
</dbReference>
<feature type="signal peptide" evidence="1">
    <location>
        <begin position="1"/>
        <end position="21"/>
    </location>
</feature>
<evidence type="ECO:0000259" key="2">
    <source>
        <dbReference type="Pfam" id="PF12146"/>
    </source>
</evidence>
<keyword evidence="1" id="KW-0732">Signal</keyword>
<dbReference type="AlphaFoldDB" id="A0A6L5YW13"/>
<dbReference type="InterPro" id="IPR000073">
    <property type="entry name" value="AB_hydrolase_1"/>
</dbReference>
<dbReference type="RefSeq" id="WP_154443757.1">
    <property type="nucleotide sequence ID" value="NZ_WIND01000001.1"/>
</dbReference>
<sequence length="311" mass="33179">MVRLRPAALLVSLILLLAACAAGPLGNPAPITRAALTPAAVAADGTRLAMSSWPAHGRPRAVILALHGFGDFGPSTYDAAADAWAARGITTYAYDQRGFGRNDSFRRWPGPEILESDLRAVAALIRARHPDLPLIVVGHSMGGGVALAAAGDGLAADALVLAAPAIAGGDGIPPSQRFGGWLAAALAPDKRFTGKGLVRIVPTDNDAAWRSVSRNPRHFGDPSGRELMGLIRVMDRAAAAAPRVTLPTLTLMGRQDQILRTGAVRRVHRQIAGRKRFVLYDDGWHWLFRDLQAARVWDDVASFALAQRRRP</sequence>
<name>A0A6L5YW13_9RHOB</name>